<evidence type="ECO:0000256" key="1">
    <source>
        <dbReference type="ARBA" id="ARBA00006817"/>
    </source>
</evidence>
<protein>
    <submittedName>
        <fullName evidence="3">SRPBCC family protein</fullName>
    </submittedName>
</protein>
<name>A0ABS9ZZ33_9SPHI</name>
<dbReference type="CDD" id="cd08901">
    <property type="entry name" value="SRPBCC_CalC_Aha1-like_8"/>
    <property type="match status" value="1"/>
</dbReference>
<dbReference type="SUPFAM" id="SSF55961">
    <property type="entry name" value="Bet v1-like"/>
    <property type="match status" value="1"/>
</dbReference>
<reference evidence="3" key="1">
    <citation type="submission" date="2022-03" db="EMBL/GenBank/DDBJ databases">
        <authorList>
            <person name="Woo C.Y."/>
        </authorList>
    </citation>
    <scope>NUCLEOTIDE SEQUENCE</scope>
    <source>
        <strain evidence="3">CYS-01</strain>
    </source>
</reference>
<keyword evidence="4" id="KW-1185">Reference proteome</keyword>
<dbReference type="InterPro" id="IPR013538">
    <property type="entry name" value="ASHA1/2-like_C"/>
</dbReference>
<dbReference type="Proteomes" id="UP001165460">
    <property type="component" value="Unassembled WGS sequence"/>
</dbReference>
<evidence type="ECO:0000259" key="2">
    <source>
        <dbReference type="Pfam" id="PF08327"/>
    </source>
</evidence>
<evidence type="ECO:0000313" key="4">
    <source>
        <dbReference type="Proteomes" id="UP001165460"/>
    </source>
</evidence>
<sequence>MNKTIITVQMLIKKPADVVYQAFINPEVTTNFWFTKSSGKLEKGKTINWQWEMYEASADVYVEQLTENQQIIIKWGDPQTTVEFNFNTLSANETYLVIKNYGFTQTGNELIQHVMDQTGGFTTVVDAAKAYLEFGINLNLVGDKFR</sequence>
<dbReference type="EMBL" id="JALGBH010000002">
    <property type="protein sequence ID" value="MCJ0743567.1"/>
    <property type="molecule type" value="Genomic_DNA"/>
</dbReference>
<organism evidence="3 4">
    <name type="scientific">Pedobacter montanisoli</name>
    <dbReference type="NCBI Taxonomy" id="2923277"/>
    <lineage>
        <taxon>Bacteria</taxon>
        <taxon>Pseudomonadati</taxon>
        <taxon>Bacteroidota</taxon>
        <taxon>Sphingobacteriia</taxon>
        <taxon>Sphingobacteriales</taxon>
        <taxon>Sphingobacteriaceae</taxon>
        <taxon>Pedobacter</taxon>
    </lineage>
</organism>
<dbReference type="RefSeq" id="WP_243362787.1">
    <property type="nucleotide sequence ID" value="NZ_JALGBH010000002.1"/>
</dbReference>
<comment type="similarity">
    <text evidence="1">Belongs to the AHA1 family.</text>
</comment>
<dbReference type="Pfam" id="PF08327">
    <property type="entry name" value="AHSA1"/>
    <property type="match status" value="1"/>
</dbReference>
<dbReference type="InterPro" id="IPR023393">
    <property type="entry name" value="START-like_dom_sf"/>
</dbReference>
<feature type="domain" description="Activator of Hsp90 ATPase homologue 1/2-like C-terminal" evidence="2">
    <location>
        <begin position="15"/>
        <end position="133"/>
    </location>
</feature>
<proteinExistence type="inferred from homology"/>
<comment type="caution">
    <text evidence="3">The sequence shown here is derived from an EMBL/GenBank/DDBJ whole genome shotgun (WGS) entry which is preliminary data.</text>
</comment>
<accession>A0ABS9ZZ33</accession>
<evidence type="ECO:0000313" key="3">
    <source>
        <dbReference type="EMBL" id="MCJ0743567.1"/>
    </source>
</evidence>
<gene>
    <name evidence="3" type="ORF">MMF97_12660</name>
</gene>
<dbReference type="Gene3D" id="3.30.530.20">
    <property type="match status" value="1"/>
</dbReference>